<evidence type="ECO:0000313" key="1">
    <source>
        <dbReference type="EMBL" id="EQK39757.1"/>
    </source>
</evidence>
<dbReference type="AlphaFoldDB" id="T4VGF9"/>
<evidence type="ECO:0000313" key="2">
    <source>
        <dbReference type="Proteomes" id="UP000015688"/>
    </source>
</evidence>
<organism evidence="1 2">
    <name type="scientific">Paraclostridium bifermentans ATCC 638 = DSM 14991</name>
    <dbReference type="NCBI Taxonomy" id="1233171"/>
    <lineage>
        <taxon>Bacteria</taxon>
        <taxon>Bacillati</taxon>
        <taxon>Bacillota</taxon>
        <taxon>Clostridia</taxon>
        <taxon>Peptostreptococcales</taxon>
        <taxon>Peptostreptococcaceae</taxon>
        <taxon>Paraclostridium</taxon>
    </lineage>
</organism>
<reference evidence="1 2" key="1">
    <citation type="submission" date="2013-06" db="EMBL/GenBank/DDBJ databases">
        <authorList>
            <person name="Walk S."/>
            <person name="Aronoff D."/>
            <person name="Young V.Y."/>
            <person name="Marsh J."/>
            <person name="Harrison L."/>
            <person name="Daugherty S.C."/>
            <person name="Shefchek K.A."/>
            <person name="Hine E.E."/>
            <person name="Tallon L.J."/>
            <person name="Sadzewicz L.K."/>
            <person name="Rasko D.A."/>
        </authorList>
    </citation>
    <scope>NUCLEOTIDE SEQUENCE [LARGE SCALE GENOMIC DNA]</scope>
    <source>
        <strain evidence="1 2">ATCC 638</strain>
    </source>
</reference>
<accession>T4VGF9</accession>
<sequence>MATQTTNLKLTKPSYADAADIAIFSGNMDILDDEVNKRSKVGHKHPMSDIEGLSLKAKNVTIEDTLSIFESDNVEGALSELFQSVSSGKSSIAQAITAKGVPASENDDFPTLANKISQIISALLNIPFPMFDIKVGTVSATFDTLDSTFKEFRLQNQSWQTSNVFHNLIGNTSYTFEAKYGGNRVSNLTIVTPKANQAKPSPPRSSDIQGEVVTITAPTGCKIRFENAVFDSPHTFRGLNPNTTYQFYAFTPGTDKLNESPNSDALMVQTLNQKMLFGDDMNYPLANADVWKQITNTSYGSDKAKLTITPGNMKLYTGNVNFAHWLDLQIKTDIDVSKYNKLTVVVKTFHTSDPTDNQNEGRIGISGTRQLLKAPGTYEFDVSALTQSFLSIRVDAWVNDSTTMEISSIYLSN</sequence>
<proteinExistence type="predicted"/>
<dbReference type="RefSeq" id="WP_021434513.1">
    <property type="nucleotide sequence ID" value="NZ_AVNC01000023.1"/>
</dbReference>
<gene>
    <name evidence="1" type="ORF">C672_3624</name>
</gene>
<dbReference type="EMBL" id="AVNC01000023">
    <property type="protein sequence ID" value="EQK39757.1"/>
    <property type="molecule type" value="Genomic_DNA"/>
</dbReference>
<comment type="caution">
    <text evidence="1">The sequence shown here is derived from an EMBL/GenBank/DDBJ whole genome shotgun (WGS) entry which is preliminary data.</text>
</comment>
<dbReference type="Proteomes" id="UP000015688">
    <property type="component" value="Unassembled WGS sequence"/>
</dbReference>
<name>T4VGF9_PARBF</name>
<protein>
    <submittedName>
        <fullName evidence="1">Uncharacterized protein</fullName>
    </submittedName>
</protein>
<dbReference type="PATRIC" id="fig|1233171.3.peg.3491"/>